<dbReference type="InterPro" id="IPR002733">
    <property type="entry name" value="AMMECR1_domain"/>
</dbReference>
<dbReference type="Gene3D" id="3.30.1490.150">
    <property type="entry name" value="Hypothetical protein ph0010, domain 2"/>
    <property type="match status" value="1"/>
</dbReference>
<dbReference type="Gene3D" id="3.30.700.20">
    <property type="entry name" value="Hypothetical protein ph0010, domain 1"/>
    <property type="match status" value="1"/>
</dbReference>
<reference evidence="2" key="1">
    <citation type="submission" date="2020-07" db="EMBL/GenBank/DDBJ databases">
        <title>Huge and variable diversity of episymbiotic CPR bacteria and DPANN archaea in groundwater ecosystems.</title>
        <authorList>
            <person name="He C.Y."/>
            <person name="Keren R."/>
            <person name="Whittaker M."/>
            <person name="Farag I.F."/>
            <person name="Doudna J."/>
            <person name="Cate J.H.D."/>
            <person name="Banfield J.F."/>
        </authorList>
    </citation>
    <scope>NUCLEOTIDE SEQUENCE</scope>
    <source>
        <strain evidence="2">NC_groundwater_580_Pr5_B-0.1um_64_19</strain>
    </source>
</reference>
<proteinExistence type="predicted"/>
<dbReference type="NCBIfam" id="TIGR00296">
    <property type="entry name" value="TIGR00296 family protein"/>
    <property type="match status" value="1"/>
</dbReference>
<dbReference type="Pfam" id="PF01871">
    <property type="entry name" value="AMMECR1"/>
    <property type="match status" value="1"/>
</dbReference>
<evidence type="ECO:0000313" key="3">
    <source>
        <dbReference type="Proteomes" id="UP000779809"/>
    </source>
</evidence>
<sequence>MSPPAESAPVYSAEDRALLLRTAHRAIAAACAGSAALPLPEAGELSPALTARRAAFTTLHLDGLLRGCVGYVLAAKPLIETVAETAVSAALHDPRFPAVTAAEAPRLKIEISVLSPSQPIRPHEIVPGRHGLIVSMGTRRGLLLPQVAPEHGWDALTFLAQTCAKAGLPPDAWQQGATIEAFTAEVFAEE</sequence>
<name>A0A932ERH0_9BACT</name>
<evidence type="ECO:0000259" key="1">
    <source>
        <dbReference type="PROSITE" id="PS51112"/>
    </source>
</evidence>
<dbReference type="PROSITE" id="PS51112">
    <property type="entry name" value="AMMECR1"/>
    <property type="match status" value="1"/>
</dbReference>
<feature type="domain" description="AMMECR1" evidence="1">
    <location>
        <begin position="14"/>
        <end position="190"/>
    </location>
</feature>
<dbReference type="EMBL" id="JACPNR010000011">
    <property type="protein sequence ID" value="MBI2678865.1"/>
    <property type="molecule type" value="Genomic_DNA"/>
</dbReference>
<dbReference type="SUPFAM" id="SSF143447">
    <property type="entry name" value="AMMECR1-like"/>
    <property type="match status" value="1"/>
</dbReference>
<evidence type="ECO:0000313" key="2">
    <source>
        <dbReference type="EMBL" id="MBI2678865.1"/>
    </source>
</evidence>
<comment type="caution">
    <text evidence="2">The sequence shown here is derived from an EMBL/GenBank/DDBJ whole genome shotgun (WGS) entry which is preliminary data.</text>
</comment>
<dbReference type="Proteomes" id="UP000779809">
    <property type="component" value="Unassembled WGS sequence"/>
</dbReference>
<dbReference type="InterPro" id="IPR036071">
    <property type="entry name" value="AMMECR1_dom_sf"/>
</dbReference>
<dbReference type="InterPro" id="IPR023473">
    <property type="entry name" value="AMMECR1"/>
</dbReference>
<dbReference type="InterPro" id="IPR027623">
    <property type="entry name" value="AmmeMemoSam_A"/>
</dbReference>
<dbReference type="InterPro" id="IPR027485">
    <property type="entry name" value="AMMECR1_N"/>
</dbReference>
<gene>
    <name evidence="2" type="primary">amrA</name>
    <name evidence="2" type="ORF">HYX28_08790</name>
</gene>
<dbReference type="PANTHER" id="PTHR13016">
    <property type="entry name" value="AMMECR1 HOMOLOG"/>
    <property type="match status" value="1"/>
</dbReference>
<dbReference type="NCBIfam" id="TIGR04335">
    <property type="entry name" value="AmmeMemoSam_A"/>
    <property type="match status" value="1"/>
</dbReference>
<protein>
    <submittedName>
        <fullName evidence="2">AmmeMemoRadiSam system protein A</fullName>
    </submittedName>
</protein>
<dbReference type="AlphaFoldDB" id="A0A932ERH0"/>
<dbReference type="PANTHER" id="PTHR13016:SF0">
    <property type="entry name" value="AMME SYNDROME CANDIDATE GENE 1 PROTEIN"/>
    <property type="match status" value="1"/>
</dbReference>
<organism evidence="2 3">
    <name type="scientific">Candidatus Korobacter versatilis</name>
    <dbReference type="NCBI Taxonomy" id="658062"/>
    <lineage>
        <taxon>Bacteria</taxon>
        <taxon>Pseudomonadati</taxon>
        <taxon>Acidobacteriota</taxon>
        <taxon>Terriglobia</taxon>
        <taxon>Terriglobales</taxon>
        <taxon>Candidatus Korobacteraceae</taxon>
        <taxon>Candidatus Korobacter</taxon>
    </lineage>
</organism>
<accession>A0A932ERH0</accession>